<comment type="caution">
    <text evidence="1">The sequence shown here is derived from an EMBL/GenBank/DDBJ whole genome shotgun (WGS) entry which is preliminary data.</text>
</comment>
<reference evidence="1 2" key="1">
    <citation type="submission" date="2019-03" db="EMBL/GenBank/DDBJ databases">
        <title>First draft genome of Liparis tanakae, snailfish: a comprehensive survey of snailfish specific genes.</title>
        <authorList>
            <person name="Kim W."/>
            <person name="Song I."/>
            <person name="Jeong J.-H."/>
            <person name="Kim D."/>
            <person name="Kim S."/>
            <person name="Ryu S."/>
            <person name="Song J.Y."/>
            <person name="Lee S.K."/>
        </authorList>
    </citation>
    <scope>NUCLEOTIDE SEQUENCE [LARGE SCALE GENOMIC DNA]</scope>
    <source>
        <tissue evidence="1">Muscle</tissue>
    </source>
</reference>
<proteinExistence type="predicted"/>
<dbReference type="AlphaFoldDB" id="A0A4Z2HDH0"/>
<dbReference type="EMBL" id="SRLO01000280">
    <property type="protein sequence ID" value="TNN63073.1"/>
    <property type="molecule type" value="Genomic_DNA"/>
</dbReference>
<evidence type="ECO:0000313" key="1">
    <source>
        <dbReference type="EMBL" id="TNN63073.1"/>
    </source>
</evidence>
<gene>
    <name evidence="1" type="ORF">EYF80_026689</name>
</gene>
<accession>A0A4Z2HDH0</accession>
<evidence type="ECO:0000313" key="2">
    <source>
        <dbReference type="Proteomes" id="UP000314294"/>
    </source>
</evidence>
<protein>
    <submittedName>
        <fullName evidence="1">Uncharacterized protein</fullName>
    </submittedName>
</protein>
<name>A0A4Z2HDH0_9TELE</name>
<keyword evidence="2" id="KW-1185">Reference proteome</keyword>
<organism evidence="1 2">
    <name type="scientific">Liparis tanakae</name>
    <name type="common">Tanaka's snailfish</name>
    <dbReference type="NCBI Taxonomy" id="230148"/>
    <lineage>
        <taxon>Eukaryota</taxon>
        <taxon>Metazoa</taxon>
        <taxon>Chordata</taxon>
        <taxon>Craniata</taxon>
        <taxon>Vertebrata</taxon>
        <taxon>Euteleostomi</taxon>
        <taxon>Actinopterygii</taxon>
        <taxon>Neopterygii</taxon>
        <taxon>Teleostei</taxon>
        <taxon>Neoteleostei</taxon>
        <taxon>Acanthomorphata</taxon>
        <taxon>Eupercaria</taxon>
        <taxon>Perciformes</taxon>
        <taxon>Cottioidei</taxon>
        <taxon>Cottales</taxon>
        <taxon>Liparidae</taxon>
        <taxon>Liparis</taxon>
    </lineage>
</organism>
<sequence length="126" mass="14922">MRRRKRAEVERKIQRWMEDGRHGDTDQQEDKRGAFSQKVGMIRLIEDAANITRFCSTRQNLFKIKALHRLYSHFSRTSNRSVGGLLFYISHRLPSCRRHIFCKNGVICQQPIKSHVNLSKRSTKYC</sequence>
<dbReference type="Proteomes" id="UP000314294">
    <property type="component" value="Unassembled WGS sequence"/>
</dbReference>